<keyword evidence="3" id="KW-0325">Glycoprotein</keyword>
<dbReference type="InterPro" id="IPR011042">
    <property type="entry name" value="6-blade_b-propeller_TolB-like"/>
</dbReference>
<evidence type="ECO:0000256" key="1">
    <source>
        <dbReference type="ARBA" id="ARBA00009191"/>
    </source>
</evidence>
<name>A0ABU6B314_9NOCA</name>
<evidence type="ECO:0000256" key="3">
    <source>
        <dbReference type="ARBA" id="ARBA00023180"/>
    </source>
</evidence>
<dbReference type="InterPro" id="IPR018119">
    <property type="entry name" value="Strictosidine_synth_cons-reg"/>
</dbReference>
<evidence type="ECO:0000259" key="5">
    <source>
        <dbReference type="Pfam" id="PF03088"/>
    </source>
</evidence>
<dbReference type="Gene3D" id="2.120.10.30">
    <property type="entry name" value="TolB, C-terminal domain"/>
    <property type="match status" value="1"/>
</dbReference>
<evidence type="ECO:0000313" key="6">
    <source>
        <dbReference type="EMBL" id="MEB3513878.1"/>
    </source>
</evidence>
<dbReference type="Pfam" id="PF20067">
    <property type="entry name" value="SSL_N"/>
    <property type="match status" value="1"/>
</dbReference>
<accession>A0ABU6B314</accession>
<organism evidence="6 7">
    <name type="scientific">Nocardia implantans</name>
    <dbReference type="NCBI Taxonomy" id="3108168"/>
    <lineage>
        <taxon>Bacteria</taxon>
        <taxon>Bacillati</taxon>
        <taxon>Actinomycetota</taxon>
        <taxon>Actinomycetes</taxon>
        <taxon>Mycobacteriales</taxon>
        <taxon>Nocardiaceae</taxon>
        <taxon>Nocardia</taxon>
    </lineage>
</organism>
<dbReference type="RefSeq" id="WP_323124565.1">
    <property type="nucleotide sequence ID" value="NZ_JAYESH010000015.1"/>
</dbReference>
<dbReference type="Proteomes" id="UP001348098">
    <property type="component" value="Unassembled WGS sequence"/>
</dbReference>
<dbReference type="PANTHER" id="PTHR10426:SF88">
    <property type="entry name" value="ADIPOCYTE PLASMA MEMBRANE-ASSOCIATED PROTEIN HEMOMUCIN-RELATED"/>
    <property type="match status" value="1"/>
</dbReference>
<feature type="region of interest" description="Disordered" evidence="4">
    <location>
        <begin position="60"/>
        <end position="80"/>
    </location>
</feature>
<comment type="caution">
    <text evidence="6">The sequence shown here is derived from an EMBL/GenBank/DDBJ whole genome shotgun (WGS) entry which is preliminary data.</text>
</comment>
<dbReference type="PANTHER" id="PTHR10426">
    <property type="entry name" value="STRICTOSIDINE SYNTHASE-RELATED"/>
    <property type="match status" value="1"/>
</dbReference>
<feature type="domain" description="Strictosidine synthase conserved region" evidence="5">
    <location>
        <begin position="183"/>
        <end position="265"/>
    </location>
</feature>
<protein>
    <submittedName>
        <fullName evidence="6">SMP-30/gluconolactonase/LRE family protein</fullName>
    </submittedName>
</protein>
<keyword evidence="2" id="KW-0597">Phosphoprotein</keyword>
<sequence>MLSLVCSLLCEVGGTRGKYIVQCAYLSIDILFCRLPTRHRFPGAPHFPGYPDAMLASAMKPQRWTPPPSPARARQTRSTPPLPAVRRIELPGAGPEDVVLSPDGRIIAGVEGGAVLSIDPATGEVRELANTGGRPLGLHADADGRVLICDFERGLLELDTEGALTVLVDEIDGERLRFASNVVRDTDGTIYFSTSSRRYSLDEYMGDILEHSGTGRLFRRDPAGEVETLIDDLQFANGVVLAPDRSGVVVAETGGYRLTRYWLTGPKAGTQERLIENLPGFPDNLGLGSDGLIWITLPSPRNPLLDRLLPLPGVLRRIVWKLPTWVQPKPARTVWVLAVDFDGNVVHDLQVEGTDYSMVTGVVEQDGVLYLGSLTERAVAVSRVP</sequence>
<dbReference type="EMBL" id="JAYKYQ010000014">
    <property type="protein sequence ID" value="MEB3513878.1"/>
    <property type="molecule type" value="Genomic_DNA"/>
</dbReference>
<dbReference type="SUPFAM" id="SSF63829">
    <property type="entry name" value="Calcium-dependent phosphotriesterase"/>
    <property type="match status" value="1"/>
</dbReference>
<dbReference type="Pfam" id="PF03088">
    <property type="entry name" value="Str_synth"/>
    <property type="match status" value="1"/>
</dbReference>
<evidence type="ECO:0000313" key="7">
    <source>
        <dbReference type="Proteomes" id="UP001348098"/>
    </source>
</evidence>
<gene>
    <name evidence="6" type="ORF">U3653_27945</name>
</gene>
<comment type="similarity">
    <text evidence="1">Belongs to the strictosidine synthase family.</text>
</comment>
<proteinExistence type="inferred from homology"/>
<reference evidence="6 7" key="1">
    <citation type="submission" date="2023-12" db="EMBL/GenBank/DDBJ databases">
        <title>novel species in genus Nocarida.</title>
        <authorList>
            <person name="Li Z."/>
        </authorList>
    </citation>
    <scope>NUCLEOTIDE SEQUENCE [LARGE SCALE GENOMIC DNA]</scope>
    <source>
        <strain evidence="6 7">CDC186</strain>
    </source>
</reference>
<evidence type="ECO:0000256" key="2">
    <source>
        <dbReference type="ARBA" id="ARBA00022553"/>
    </source>
</evidence>
<keyword evidence="7" id="KW-1185">Reference proteome</keyword>
<evidence type="ECO:0000256" key="4">
    <source>
        <dbReference type="SAM" id="MobiDB-lite"/>
    </source>
</evidence>